<feature type="compositionally biased region" description="Low complexity" evidence="1">
    <location>
        <begin position="268"/>
        <end position="287"/>
    </location>
</feature>
<dbReference type="PANTHER" id="PTHR40267">
    <property type="entry name" value="BLR3294 PROTEIN"/>
    <property type="match status" value="1"/>
</dbReference>
<dbReference type="PANTHER" id="PTHR40267:SF1">
    <property type="entry name" value="BLR3294 PROTEIN"/>
    <property type="match status" value="1"/>
</dbReference>
<gene>
    <name evidence="2" type="ORF">GCM10010406_48910</name>
</gene>
<dbReference type="InterPro" id="IPR026286">
    <property type="entry name" value="MaiA/AMDase"/>
</dbReference>
<dbReference type="Pfam" id="PF17645">
    <property type="entry name" value="Amdase"/>
    <property type="match status" value="1"/>
</dbReference>
<name>A0ABN3MQD6_9ACTN</name>
<dbReference type="RefSeq" id="WP_344385479.1">
    <property type="nucleotide sequence ID" value="NZ_BAAATA010000040.1"/>
</dbReference>
<protein>
    <submittedName>
        <fullName evidence="2">Aspartate/glutamate racemase family protein</fullName>
    </submittedName>
</protein>
<sequence length="287" mass="29741">MTGASPATARLGALVIHNDPVPEIELGLGRVPGVSVHAARFECPRPVDGEYTGSAARALAEAPDVVRGLDQLGRLGADCIALCFGSSSFFGGQDFDREFTEVAEGFSHGVPVFTAATAMTAALRAGGVRRPLAVMPPWFTEPTFRATEEYLAGAGMPPCGLLQFDLGPRWEGVARYNAFDLGARWEVHPQEVCDQVLRGLPGDADGILLPGSGFRSWEAIVSLERETGLPVVTSNQAVLWYGLALAGGPAGPPGGGRLMDRPGPPPAGRAASEGADAEGAGAAVPAR</sequence>
<keyword evidence="3" id="KW-1185">Reference proteome</keyword>
<dbReference type="EMBL" id="BAAATA010000040">
    <property type="protein sequence ID" value="GAA2506507.1"/>
    <property type="molecule type" value="Genomic_DNA"/>
</dbReference>
<accession>A0ABN3MQD6</accession>
<proteinExistence type="predicted"/>
<reference evidence="2 3" key="1">
    <citation type="journal article" date="2019" name="Int. J. Syst. Evol. Microbiol.">
        <title>The Global Catalogue of Microorganisms (GCM) 10K type strain sequencing project: providing services to taxonomists for standard genome sequencing and annotation.</title>
        <authorList>
            <consortium name="The Broad Institute Genomics Platform"/>
            <consortium name="The Broad Institute Genome Sequencing Center for Infectious Disease"/>
            <person name="Wu L."/>
            <person name="Ma J."/>
        </authorList>
    </citation>
    <scope>NUCLEOTIDE SEQUENCE [LARGE SCALE GENOMIC DNA]</scope>
    <source>
        <strain evidence="2 3">JCM 6307</strain>
    </source>
</reference>
<dbReference type="Gene3D" id="3.40.50.12500">
    <property type="match status" value="1"/>
</dbReference>
<organism evidence="2 3">
    <name type="scientific">Streptomyces thermolineatus</name>
    <dbReference type="NCBI Taxonomy" id="44033"/>
    <lineage>
        <taxon>Bacteria</taxon>
        <taxon>Bacillati</taxon>
        <taxon>Actinomycetota</taxon>
        <taxon>Actinomycetes</taxon>
        <taxon>Kitasatosporales</taxon>
        <taxon>Streptomycetaceae</taxon>
        <taxon>Streptomyces</taxon>
    </lineage>
</organism>
<comment type="caution">
    <text evidence="2">The sequence shown here is derived from an EMBL/GenBank/DDBJ whole genome shotgun (WGS) entry which is preliminary data.</text>
</comment>
<evidence type="ECO:0000256" key="1">
    <source>
        <dbReference type="SAM" id="MobiDB-lite"/>
    </source>
</evidence>
<dbReference type="Proteomes" id="UP001501358">
    <property type="component" value="Unassembled WGS sequence"/>
</dbReference>
<evidence type="ECO:0000313" key="3">
    <source>
        <dbReference type="Proteomes" id="UP001501358"/>
    </source>
</evidence>
<evidence type="ECO:0000313" key="2">
    <source>
        <dbReference type="EMBL" id="GAA2506507.1"/>
    </source>
</evidence>
<dbReference type="InterPro" id="IPR053714">
    <property type="entry name" value="Iso_Racemase_Enz_sf"/>
</dbReference>
<feature type="region of interest" description="Disordered" evidence="1">
    <location>
        <begin position="251"/>
        <end position="287"/>
    </location>
</feature>